<evidence type="ECO:0000256" key="1">
    <source>
        <dbReference type="ARBA" id="ARBA00006734"/>
    </source>
</evidence>
<evidence type="ECO:0000313" key="6">
    <source>
        <dbReference type="Proteomes" id="UP001302812"/>
    </source>
</evidence>
<dbReference type="Pfam" id="PF01239">
    <property type="entry name" value="PPTA"/>
    <property type="match status" value="2"/>
</dbReference>
<dbReference type="PANTHER" id="PTHR11129">
    <property type="entry name" value="PROTEIN FARNESYLTRANSFERASE ALPHA SUBUNIT/RAB GERANYLGERANYL TRANSFERASE ALPHA SUBUNIT"/>
    <property type="match status" value="1"/>
</dbReference>
<accession>A0AAN6T7J1</accession>
<dbReference type="RefSeq" id="XP_064664726.1">
    <property type="nucleotide sequence ID" value="XM_064817159.1"/>
</dbReference>
<gene>
    <name evidence="5" type="ORF">N656DRAFT_793370</name>
</gene>
<dbReference type="SUPFAM" id="SSF48439">
    <property type="entry name" value="Protein prenylyltransferase"/>
    <property type="match status" value="1"/>
</dbReference>
<comment type="similarity">
    <text evidence="1">Belongs to the protein prenyltransferase subunit alpha family.</text>
</comment>
<evidence type="ECO:0000313" key="5">
    <source>
        <dbReference type="EMBL" id="KAK4107156.1"/>
    </source>
</evidence>
<keyword evidence="6" id="KW-1185">Reference proteome</keyword>
<dbReference type="GeneID" id="89941284"/>
<reference evidence="5" key="2">
    <citation type="submission" date="2023-05" db="EMBL/GenBank/DDBJ databases">
        <authorList>
            <consortium name="Lawrence Berkeley National Laboratory"/>
            <person name="Steindorff A."/>
            <person name="Hensen N."/>
            <person name="Bonometti L."/>
            <person name="Westerberg I."/>
            <person name="Brannstrom I.O."/>
            <person name="Guillou S."/>
            <person name="Cros-Aarteil S."/>
            <person name="Calhoun S."/>
            <person name="Haridas S."/>
            <person name="Kuo A."/>
            <person name="Mondo S."/>
            <person name="Pangilinan J."/>
            <person name="Riley R."/>
            <person name="Labutti K."/>
            <person name="Andreopoulos B."/>
            <person name="Lipzen A."/>
            <person name="Chen C."/>
            <person name="Yanf M."/>
            <person name="Daum C."/>
            <person name="Ng V."/>
            <person name="Clum A."/>
            <person name="Ohm R."/>
            <person name="Martin F."/>
            <person name="Silar P."/>
            <person name="Natvig D."/>
            <person name="Lalanne C."/>
            <person name="Gautier V."/>
            <person name="Ament-Velasquez S.L."/>
            <person name="Kruys A."/>
            <person name="Hutchinson M.I."/>
            <person name="Powell A.J."/>
            <person name="Barry K."/>
            <person name="Miller A.N."/>
            <person name="Grigoriev I.V."/>
            <person name="Debuchy R."/>
            <person name="Gladieux P."/>
            <person name="Thoren M.H."/>
            <person name="Johannesson H."/>
        </authorList>
    </citation>
    <scope>NUCLEOTIDE SEQUENCE</scope>
    <source>
        <strain evidence="5">CBS 508.74</strain>
    </source>
</reference>
<reference evidence="5" key="1">
    <citation type="journal article" date="2023" name="Mol. Phylogenet. Evol.">
        <title>Genome-scale phylogeny and comparative genomics of the fungal order Sordariales.</title>
        <authorList>
            <person name="Hensen N."/>
            <person name="Bonometti L."/>
            <person name="Westerberg I."/>
            <person name="Brannstrom I.O."/>
            <person name="Guillou S."/>
            <person name="Cros-Aarteil S."/>
            <person name="Calhoun S."/>
            <person name="Haridas S."/>
            <person name="Kuo A."/>
            <person name="Mondo S."/>
            <person name="Pangilinan J."/>
            <person name="Riley R."/>
            <person name="LaButti K."/>
            <person name="Andreopoulos B."/>
            <person name="Lipzen A."/>
            <person name="Chen C."/>
            <person name="Yan M."/>
            <person name="Daum C."/>
            <person name="Ng V."/>
            <person name="Clum A."/>
            <person name="Steindorff A."/>
            <person name="Ohm R.A."/>
            <person name="Martin F."/>
            <person name="Silar P."/>
            <person name="Natvig D.O."/>
            <person name="Lalanne C."/>
            <person name="Gautier V."/>
            <person name="Ament-Velasquez S.L."/>
            <person name="Kruys A."/>
            <person name="Hutchinson M.I."/>
            <person name="Powell A.J."/>
            <person name="Barry K."/>
            <person name="Miller A.N."/>
            <person name="Grigoriev I.V."/>
            <person name="Debuchy R."/>
            <person name="Gladieux P."/>
            <person name="Hiltunen Thoren M."/>
            <person name="Johannesson H."/>
        </authorList>
    </citation>
    <scope>NUCLEOTIDE SEQUENCE</scope>
    <source>
        <strain evidence="5">CBS 508.74</strain>
    </source>
</reference>
<keyword evidence="4" id="KW-0677">Repeat</keyword>
<evidence type="ECO:0000256" key="4">
    <source>
        <dbReference type="ARBA" id="ARBA00022737"/>
    </source>
</evidence>
<dbReference type="GO" id="GO:0005737">
    <property type="term" value="C:cytoplasm"/>
    <property type="evidence" value="ECO:0007669"/>
    <property type="project" value="TreeGrafter"/>
</dbReference>
<dbReference type="Proteomes" id="UP001302812">
    <property type="component" value="Unassembled WGS sequence"/>
</dbReference>
<dbReference type="InterPro" id="IPR002088">
    <property type="entry name" value="Prenyl_trans_a"/>
</dbReference>
<sequence>MSRALDSGTKASLRSGDPTAAYQAISDVLMSSRDGLLEIEILGPTHLGAGQYVVRDGSAVGIPKIGLVKAFLVARKHLRDHLDGATPLTEDAVLAATAVILLLDPEYLTAANSRKRLIQRQLSLDGDAHSRLQRERRFVDSLLTSRLHRHTKSPTLWSHRRWLLGEFQKFGMPVDALGDITTVVFVAGERHPRNYYAWCHARLLVSLDKRPNDQEILAAVKTWCFQHHTDISGWSFLHFLLRLDDGRDTEAACSIFDEVLKLVSSLSLANESVWVFLRTLAASGLVGDKQFAQLVDIQQSLLGTLNTLTDQAVLQAAVDWCQTYRYRT</sequence>
<keyword evidence="2" id="KW-0637">Prenyltransferase</keyword>
<name>A0AAN6T7J1_9PEZI</name>
<organism evidence="5 6">
    <name type="scientific">Canariomyces notabilis</name>
    <dbReference type="NCBI Taxonomy" id="2074819"/>
    <lineage>
        <taxon>Eukaryota</taxon>
        <taxon>Fungi</taxon>
        <taxon>Dikarya</taxon>
        <taxon>Ascomycota</taxon>
        <taxon>Pezizomycotina</taxon>
        <taxon>Sordariomycetes</taxon>
        <taxon>Sordariomycetidae</taxon>
        <taxon>Sordariales</taxon>
        <taxon>Chaetomiaceae</taxon>
        <taxon>Canariomyces</taxon>
    </lineage>
</organism>
<dbReference type="EMBL" id="MU853380">
    <property type="protein sequence ID" value="KAK4107156.1"/>
    <property type="molecule type" value="Genomic_DNA"/>
</dbReference>
<dbReference type="Gene3D" id="1.25.40.120">
    <property type="entry name" value="Protein prenylyltransferase"/>
    <property type="match status" value="1"/>
</dbReference>
<dbReference type="AlphaFoldDB" id="A0AAN6T7J1"/>
<keyword evidence="3" id="KW-0808">Transferase</keyword>
<evidence type="ECO:0000256" key="3">
    <source>
        <dbReference type="ARBA" id="ARBA00022679"/>
    </source>
</evidence>
<comment type="caution">
    <text evidence="5">The sequence shown here is derived from an EMBL/GenBank/DDBJ whole genome shotgun (WGS) entry which is preliminary data.</text>
</comment>
<dbReference type="PANTHER" id="PTHR11129:SF3">
    <property type="entry name" value="PROTEIN PRENYLTRANSFERASE ALPHA SUBUNIT REPEAT-CONTAINING PROTEIN 1"/>
    <property type="match status" value="1"/>
</dbReference>
<proteinExistence type="inferred from homology"/>
<protein>
    <submittedName>
        <fullName evidence="5">Protein prenylyltransferase</fullName>
    </submittedName>
</protein>
<evidence type="ECO:0000256" key="2">
    <source>
        <dbReference type="ARBA" id="ARBA00022602"/>
    </source>
</evidence>
<dbReference type="GO" id="GO:0008318">
    <property type="term" value="F:protein prenyltransferase activity"/>
    <property type="evidence" value="ECO:0007669"/>
    <property type="project" value="InterPro"/>
</dbReference>